<keyword evidence="1" id="KW-1133">Transmembrane helix</keyword>
<dbReference type="Proteomes" id="UP000095512">
    <property type="component" value="Unassembled WGS sequence"/>
</dbReference>
<dbReference type="EMBL" id="CZAB01000035">
    <property type="protein sequence ID" value="CUP45886.1"/>
    <property type="molecule type" value="Genomic_DNA"/>
</dbReference>
<dbReference type="NCBIfam" id="TIGR03733">
    <property type="entry name" value="lanti_perm_MutG"/>
    <property type="match status" value="1"/>
</dbReference>
<reference evidence="2 3" key="1">
    <citation type="submission" date="2015-09" db="EMBL/GenBank/DDBJ databases">
        <authorList>
            <consortium name="Pathogen Informatics"/>
        </authorList>
    </citation>
    <scope>NUCLEOTIDE SEQUENCE [LARGE SCALE GENOMIC DNA]</scope>
    <source>
        <strain evidence="2 3">2789STDY5834865</strain>
    </source>
</reference>
<gene>
    <name evidence="2" type="ORF">ERS852480_03369</name>
</gene>
<dbReference type="RefSeq" id="WP_009296716.1">
    <property type="nucleotide sequence ID" value="NZ_CZAB01000035.1"/>
</dbReference>
<evidence type="ECO:0000256" key="1">
    <source>
        <dbReference type="SAM" id="Phobius"/>
    </source>
</evidence>
<keyword evidence="1" id="KW-0812">Transmembrane</keyword>
<proteinExistence type="predicted"/>
<name>A0A174NDU5_9FIRM</name>
<feature type="transmembrane region" description="Helical" evidence="1">
    <location>
        <begin position="99"/>
        <end position="123"/>
    </location>
</feature>
<dbReference type="InterPro" id="IPR022294">
    <property type="entry name" value="ABC-transptr_permeasesu"/>
</dbReference>
<sequence length="243" mass="27356">MSLYRAVRSELVKLRHTPLLPIHIIVPIAGAILFTSYFGLYRSQPDYKKYKLMFEITATFFPLLISIITGLNTLMEDHTAHAQPILSVPKRKTVFCGKFLVLLGGGVISLASMVLLFSALVAIQGLVSYTPYPMLLETITVLAFGNIILYIFHLFIGFKFGLGPSLFLGVFESLQVIMYSNIVLAGVWKYIPFAWAVDLSHYVLDDKLSLHKNEVFIMGLITVIAFIAVTFWISLWEGRKNND</sequence>
<keyword evidence="1" id="KW-0472">Membrane</keyword>
<dbReference type="AlphaFoldDB" id="A0A174NDU5"/>
<feature type="transmembrane region" description="Helical" evidence="1">
    <location>
        <begin position="135"/>
        <end position="156"/>
    </location>
</feature>
<protein>
    <submittedName>
        <fullName evidence="2">Permease</fullName>
    </submittedName>
</protein>
<feature type="transmembrane region" description="Helical" evidence="1">
    <location>
        <begin position="52"/>
        <end position="71"/>
    </location>
</feature>
<accession>A0A174NDU5</accession>
<dbReference type="CDD" id="cd21808">
    <property type="entry name" value="ABC-2_lan_permease_MutG"/>
    <property type="match status" value="1"/>
</dbReference>
<feature type="transmembrane region" description="Helical" evidence="1">
    <location>
        <begin position="176"/>
        <end position="195"/>
    </location>
</feature>
<evidence type="ECO:0000313" key="2">
    <source>
        <dbReference type="EMBL" id="CUP45886.1"/>
    </source>
</evidence>
<feature type="transmembrane region" description="Helical" evidence="1">
    <location>
        <begin position="215"/>
        <end position="235"/>
    </location>
</feature>
<evidence type="ECO:0000313" key="3">
    <source>
        <dbReference type="Proteomes" id="UP000095512"/>
    </source>
</evidence>
<dbReference type="Pfam" id="PF12730">
    <property type="entry name" value="ABC2_membrane_4"/>
    <property type="match status" value="1"/>
</dbReference>
<organism evidence="2 3">
    <name type="scientific">Enterocloster clostridioformis</name>
    <dbReference type="NCBI Taxonomy" id="1531"/>
    <lineage>
        <taxon>Bacteria</taxon>
        <taxon>Bacillati</taxon>
        <taxon>Bacillota</taxon>
        <taxon>Clostridia</taxon>
        <taxon>Lachnospirales</taxon>
        <taxon>Lachnospiraceae</taxon>
        <taxon>Enterocloster</taxon>
    </lineage>
</organism>
<feature type="transmembrane region" description="Helical" evidence="1">
    <location>
        <begin position="20"/>
        <end position="40"/>
    </location>
</feature>